<dbReference type="Proteomes" id="UP000708208">
    <property type="component" value="Unassembled WGS sequence"/>
</dbReference>
<organism evidence="1 2">
    <name type="scientific">Allacma fusca</name>
    <dbReference type="NCBI Taxonomy" id="39272"/>
    <lineage>
        <taxon>Eukaryota</taxon>
        <taxon>Metazoa</taxon>
        <taxon>Ecdysozoa</taxon>
        <taxon>Arthropoda</taxon>
        <taxon>Hexapoda</taxon>
        <taxon>Collembola</taxon>
        <taxon>Symphypleona</taxon>
        <taxon>Sminthuridae</taxon>
        <taxon>Allacma</taxon>
    </lineage>
</organism>
<feature type="non-terminal residue" evidence="1">
    <location>
        <position position="1"/>
    </location>
</feature>
<accession>A0A8J2L9I3</accession>
<evidence type="ECO:0000313" key="1">
    <source>
        <dbReference type="EMBL" id="CAG7827808.1"/>
    </source>
</evidence>
<protein>
    <submittedName>
        <fullName evidence="1">Uncharacterized protein</fullName>
    </submittedName>
</protein>
<dbReference type="AlphaFoldDB" id="A0A8J2L9I3"/>
<reference evidence="1" key="1">
    <citation type="submission" date="2021-06" db="EMBL/GenBank/DDBJ databases">
        <authorList>
            <person name="Hodson N. C."/>
            <person name="Mongue J. A."/>
            <person name="Jaron S. K."/>
        </authorList>
    </citation>
    <scope>NUCLEOTIDE SEQUENCE</scope>
</reference>
<evidence type="ECO:0000313" key="2">
    <source>
        <dbReference type="Proteomes" id="UP000708208"/>
    </source>
</evidence>
<comment type="caution">
    <text evidence="1">The sequence shown here is derived from an EMBL/GenBank/DDBJ whole genome shotgun (WGS) entry which is preliminary data.</text>
</comment>
<keyword evidence="2" id="KW-1185">Reference proteome</keyword>
<name>A0A8J2L9I3_9HEXA</name>
<sequence>GRDNKNNLEGTLERFF</sequence>
<dbReference type="EMBL" id="CAJVCH010544961">
    <property type="protein sequence ID" value="CAG7827808.1"/>
    <property type="molecule type" value="Genomic_DNA"/>
</dbReference>
<gene>
    <name evidence="1" type="ORF">AFUS01_LOCUS37770</name>
</gene>
<proteinExistence type="predicted"/>